<dbReference type="EMBL" id="JACAZE010000026">
    <property type="protein sequence ID" value="KAF7290335.1"/>
    <property type="molecule type" value="Genomic_DNA"/>
</dbReference>
<dbReference type="InterPro" id="IPR036047">
    <property type="entry name" value="F-box-like_dom_sf"/>
</dbReference>
<dbReference type="SUPFAM" id="SSF81383">
    <property type="entry name" value="F-box domain"/>
    <property type="match status" value="1"/>
</dbReference>
<evidence type="ECO:0000313" key="4">
    <source>
        <dbReference type="Proteomes" id="UP000613580"/>
    </source>
</evidence>
<dbReference type="InterPro" id="IPR001810">
    <property type="entry name" value="F-box_dom"/>
</dbReference>
<evidence type="ECO:0000256" key="1">
    <source>
        <dbReference type="SAM" id="SignalP"/>
    </source>
</evidence>
<dbReference type="Pfam" id="PF12937">
    <property type="entry name" value="F-box-like"/>
    <property type="match status" value="1"/>
</dbReference>
<protein>
    <submittedName>
        <fullName evidence="3">Carboxypeptidase</fullName>
    </submittedName>
</protein>
<name>A0A8H6S2Y4_MYCCL</name>
<evidence type="ECO:0000259" key="2">
    <source>
        <dbReference type="PROSITE" id="PS50181"/>
    </source>
</evidence>
<dbReference type="Gene3D" id="1.20.1280.50">
    <property type="match status" value="1"/>
</dbReference>
<feature type="domain" description="F-box" evidence="2">
    <location>
        <begin position="3"/>
        <end position="56"/>
    </location>
</feature>
<evidence type="ECO:0000313" key="3">
    <source>
        <dbReference type="EMBL" id="KAF7290335.1"/>
    </source>
</evidence>
<keyword evidence="3" id="KW-0645">Protease</keyword>
<feature type="chain" id="PRO_5034378547" evidence="1">
    <location>
        <begin position="25"/>
        <end position="447"/>
    </location>
</feature>
<reference evidence="3" key="1">
    <citation type="submission" date="2020-05" db="EMBL/GenBank/DDBJ databases">
        <title>Mycena genomes resolve the evolution of fungal bioluminescence.</title>
        <authorList>
            <person name="Tsai I.J."/>
        </authorList>
    </citation>
    <scope>NUCLEOTIDE SEQUENCE</scope>
    <source>
        <strain evidence="3">110903Hualien_Pintung</strain>
    </source>
</reference>
<dbReference type="OrthoDB" id="2973282at2759"/>
<dbReference type="Proteomes" id="UP000613580">
    <property type="component" value="Unassembled WGS sequence"/>
</dbReference>
<keyword evidence="1" id="KW-0732">Signal</keyword>
<organism evidence="3 4">
    <name type="scientific">Mycena chlorophos</name>
    <name type="common">Agaric fungus</name>
    <name type="synonym">Agaricus chlorophos</name>
    <dbReference type="NCBI Taxonomy" id="658473"/>
    <lineage>
        <taxon>Eukaryota</taxon>
        <taxon>Fungi</taxon>
        <taxon>Dikarya</taxon>
        <taxon>Basidiomycota</taxon>
        <taxon>Agaricomycotina</taxon>
        <taxon>Agaricomycetes</taxon>
        <taxon>Agaricomycetidae</taxon>
        <taxon>Agaricales</taxon>
        <taxon>Marasmiineae</taxon>
        <taxon>Mycenaceae</taxon>
        <taxon>Mycena</taxon>
    </lineage>
</organism>
<feature type="signal peptide" evidence="1">
    <location>
        <begin position="1"/>
        <end position="24"/>
    </location>
</feature>
<gene>
    <name evidence="3" type="ORF">HMN09_01291500</name>
</gene>
<dbReference type="PROSITE" id="PS50181">
    <property type="entry name" value="FBOX"/>
    <property type="match status" value="1"/>
</dbReference>
<keyword evidence="3" id="KW-0378">Hydrolase</keyword>
<dbReference type="GO" id="GO:0004180">
    <property type="term" value="F:carboxypeptidase activity"/>
    <property type="evidence" value="ECO:0007669"/>
    <property type="project" value="UniProtKB-KW"/>
</dbReference>
<keyword evidence="4" id="KW-1185">Reference proteome</keyword>
<comment type="caution">
    <text evidence="3">The sequence shown here is derived from an EMBL/GenBank/DDBJ whole genome shotgun (WGS) entry which is preliminary data.</text>
</comment>
<keyword evidence="3" id="KW-0121">Carboxypeptidase</keyword>
<accession>A0A8H6S2Y4</accession>
<sequence length="447" mass="50640">MNVSPIQTLPTELLAVIFLHLCSSGTDWESPTIRLTAVCRRWTQIANSVAALWSSVALFSQQENRLKVHLERSKTQPLELQLVDLRASELIPLVFAHANRIRSLYVQGTAVLLVEWMEKMAETEFPLLRSLSLHATAYDKKTPQDLDVVVPDVILTDKTPILVDFILNGIDFKSWQSFRGLEKISLIPRTYGRPRVLIPLPDALDVLDECPNLRILKLQLCLEDVPLERKTPHGFASAAPHVLKLDIVIDEESQPGVDMSFRTQYDLASCDCRVSPLLLSFLPENKNKLGEMLQLVLHNVPTQTLTHLSISNADFSMAAWKRLLVLLPALNAVTINVSAPSHRFFQAAQQIVPNLPSVFVRVWLPVHADEVTDDFIEGMMKVLGGTGKKKAWRLSRLTVEGYIRRSCRHHWTPEDEEEYKSKWDEVRKCVGQLIWDVKDAPVPEECV</sequence>
<proteinExistence type="predicted"/>
<dbReference type="AlphaFoldDB" id="A0A8H6S2Y4"/>